<reference evidence="3 4" key="1">
    <citation type="journal article" date="2007" name="Nature">
        <title>Evolution of genes and genomes on the Drosophila phylogeny.</title>
        <authorList>
            <consortium name="Drosophila 12 Genomes Consortium"/>
            <person name="Clark A.G."/>
            <person name="Eisen M.B."/>
            <person name="Smith D.R."/>
            <person name="Bergman C.M."/>
            <person name="Oliver B."/>
            <person name="Markow T.A."/>
            <person name="Kaufman T.C."/>
            <person name="Kellis M."/>
            <person name="Gelbart W."/>
            <person name="Iyer V.N."/>
            <person name="Pollard D.A."/>
            <person name="Sackton T.B."/>
            <person name="Larracuente A.M."/>
            <person name="Singh N.D."/>
            <person name="Abad J.P."/>
            <person name="Abt D.N."/>
            <person name="Adryan B."/>
            <person name="Aguade M."/>
            <person name="Akashi H."/>
            <person name="Anderson W.W."/>
            <person name="Aquadro C.F."/>
            <person name="Ardell D.H."/>
            <person name="Arguello R."/>
            <person name="Artieri C.G."/>
            <person name="Barbash D.A."/>
            <person name="Barker D."/>
            <person name="Barsanti P."/>
            <person name="Batterham P."/>
            <person name="Batzoglou S."/>
            <person name="Begun D."/>
            <person name="Bhutkar A."/>
            <person name="Blanco E."/>
            <person name="Bosak S.A."/>
            <person name="Bradley R.K."/>
            <person name="Brand A.D."/>
            <person name="Brent M.R."/>
            <person name="Brooks A.N."/>
            <person name="Brown R.H."/>
            <person name="Butlin R.K."/>
            <person name="Caggese C."/>
            <person name="Calvi B.R."/>
            <person name="Bernardo de Carvalho A."/>
            <person name="Caspi A."/>
            <person name="Castrezana S."/>
            <person name="Celniker S.E."/>
            <person name="Chang J.L."/>
            <person name="Chapple C."/>
            <person name="Chatterji S."/>
            <person name="Chinwalla A."/>
            <person name="Civetta A."/>
            <person name="Clifton S.W."/>
            <person name="Comeron J.M."/>
            <person name="Costello J.C."/>
            <person name="Coyne J.A."/>
            <person name="Daub J."/>
            <person name="David R.G."/>
            <person name="Delcher A.L."/>
            <person name="Delehaunty K."/>
            <person name="Do C.B."/>
            <person name="Ebling H."/>
            <person name="Edwards K."/>
            <person name="Eickbush T."/>
            <person name="Evans J.D."/>
            <person name="Filipski A."/>
            <person name="Findeiss S."/>
            <person name="Freyhult E."/>
            <person name="Fulton L."/>
            <person name="Fulton R."/>
            <person name="Garcia A.C."/>
            <person name="Gardiner A."/>
            <person name="Garfield D.A."/>
            <person name="Garvin B.E."/>
            <person name="Gibson G."/>
            <person name="Gilbert D."/>
            <person name="Gnerre S."/>
            <person name="Godfrey J."/>
            <person name="Good R."/>
            <person name="Gotea V."/>
            <person name="Gravely B."/>
            <person name="Greenberg A.J."/>
            <person name="Griffiths-Jones S."/>
            <person name="Gross S."/>
            <person name="Guigo R."/>
            <person name="Gustafson E.A."/>
            <person name="Haerty W."/>
            <person name="Hahn M.W."/>
            <person name="Halligan D.L."/>
            <person name="Halpern A.L."/>
            <person name="Halter G.M."/>
            <person name="Han M.V."/>
            <person name="Heger A."/>
            <person name="Hillier L."/>
            <person name="Hinrichs A.S."/>
            <person name="Holmes I."/>
            <person name="Hoskins R.A."/>
            <person name="Hubisz M.J."/>
            <person name="Hultmark D."/>
            <person name="Huntley M.A."/>
            <person name="Jaffe D.B."/>
            <person name="Jagadeeshan S."/>
            <person name="Jeck W.R."/>
            <person name="Johnson J."/>
            <person name="Jones C.D."/>
            <person name="Jordan W.C."/>
            <person name="Karpen G.H."/>
            <person name="Kataoka E."/>
            <person name="Keightley P.D."/>
            <person name="Kheradpour P."/>
            <person name="Kirkness E.F."/>
            <person name="Koerich L.B."/>
            <person name="Kristiansen K."/>
            <person name="Kudrna D."/>
            <person name="Kulathinal R.J."/>
            <person name="Kumar S."/>
            <person name="Kwok R."/>
            <person name="Lander E."/>
            <person name="Langley C.H."/>
            <person name="Lapoint R."/>
            <person name="Lazzaro B.P."/>
            <person name="Lee S.J."/>
            <person name="Levesque L."/>
            <person name="Li R."/>
            <person name="Lin C.F."/>
            <person name="Lin M.F."/>
            <person name="Lindblad-Toh K."/>
            <person name="Llopart A."/>
            <person name="Long M."/>
            <person name="Low L."/>
            <person name="Lozovsky E."/>
            <person name="Lu J."/>
            <person name="Luo M."/>
            <person name="Machado C.A."/>
            <person name="Makalowski W."/>
            <person name="Marzo M."/>
            <person name="Matsuda M."/>
            <person name="Matzkin L."/>
            <person name="McAllister B."/>
            <person name="McBride C.S."/>
            <person name="McKernan B."/>
            <person name="McKernan K."/>
            <person name="Mendez-Lago M."/>
            <person name="Minx P."/>
            <person name="Mollenhauer M.U."/>
            <person name="Montooth K."/>
            <person name="Mount S.M."/>
            <person name="Mu X."/>
            <person name="Myers E."/>
            <person name="Negre B."/>
            <person name="Newfeld S."/>
            <person name="Nielsen R."/>
            <person name="Noor M.A."/>
            <person name="O'Grady P."/>
            <person name="Pachter L."/>
            <person name="Papaceit M."/>
            <person name="Parisi M.J."/>
            <person name="Parisi M."/>
            <person name="Parts L."/>
            <person name="Pedersen J.S."/>
            <person name="Pesole G."/>
            <person name="Phillippy A.M."/>
            <person name="Ponting C.P."/>
            <person name="Pop M."/>
            <person name="Porcelli D."/>
            <person name="Powell J.R."/>
            <person name="Prohaska S."/>
            <person name="Pruitt K."/>
            <person name="Puig M."/>
            <person name="Quesneville H."/>
            <person name="Ram K.R."/>
            <person name="Rand D."/>
            <person name="Rasmussen M.D."/>
            <person name="Reed L.K."/>
            <person name="Reenan R."/>
            <person name="Reily A."/>
            <person name="Remington K.A."/>
            <person name="Rieger T.T."/>
            <person name="Ritchie M.G."/>
            <person name="Robin C."/>
            <person name="Rogers Y.H."/>
            <person name="Rohde C."/>
            <person name="Rozas J."/>
            <person name="Rubenfield M.J."/>
            <person name="Ruiz A."/>
            <person name="Russo S."/>
            <person name="Salzberg S.L."/>
            <person name="Sanchez-Gracia A."/>
            <person name="Saranga D.J."/>
            <person name="Sato H."/>
            <person name="Schaeffer S.W."/>
            <person name="Schatz M.C."/>
            <person name="Schlenke T."/>
            <person name="Schwartz R."/>
            <person name="Segarra C."/>
            <person name="Singh R.S."/>
            <person name="Sirot L."/>
            <person name="Sirota M."/>
            <person name="Sisneros N.B."/>
            <person name="Smith C.D."/>
            <person name="Smith T.F."/>
            <person name="Spieth J."/>
            <person name="Stage D.E."/>
            <person name="Stark A."/>
            <person name="Stephan W."/>
            <person name="Strausberg R.L."/>
            <person name="Strempel S."/>
            <person name="Sturgill D."/>
            <person name="Sutton G."/>
            <person name="Sutton G.G."/>
            <person name="Tao W."/>
            <person name="Teichmann S."/>
            <person name="Tobari Y.N."/>
            <person name="Tomimura Y."/>
            <person name="Tsolas J.M."/>
            <person name="Valente V.L."/>
            <person name="Venter E."/>
            <person name="Venter J.C."/>
            <person name="Vicario S."/>
            <person name="Vieira F.G."/>
            <person name="Vilella A.J."/>
            <person name="Villasante A."/>
            <person name="Walenz B."/>
            <person name="Wang J."/>
            <person name="Wasserman M."/>
            <person name="Watts T."/>
            <person name="Wilson D."/>
            <person name="Wilson R.K."/>
            <person name="Wing R.A."/>
            <person name="Wolfner M.F."/>
            <person name="Wong A."/>
            <person name="Wong G.K."/>
            <person name="Wu C.I."/>
            <person name="Wu G."/>
            <person name="Yamamoto D."/>
            <person name="Yang H.P."/>
            <person name="Yang S.P."/>
            <person name="Yorke J.A."/>
            <person name="Yoshida K."/>
            <person name="Zdobnov E."/>
            <person name="Zhang P."/>
            <person name="Zhang Y."/>
            <person name="Zimin A.V."/>
            <person name="Baldwin J."/>
            <person name="Abdouelleil A."/>
            <person name="Abdulkadir J."/>
            <person name="Abebe A."/>
            <person name="Abera B."/>
            <person name="Abreu J."/>
            <person name="Acer S.C."/>
            <person name="Aftuck L."/>
            <person name="Alexander A."/>
            <person name="An P."/>
            <person name="Anderson E."/>
            <person name="Anderson S."/>
            <person name="Arachi H."/>
            <person name="Azer M."/>
            <person name="Bachantsang P."/>
            <person name="Barry A."/>
            <person name="Bayul T."/>
            <person name="Berlin A."/>
            <person name="Bessette D."/>
            <person name="Bloom T."/>
            <person name="Blye J."/>
            <person name="Boguslavskiy L."/>
            <person name="Bonnet C."/>
            <person name="Boukhgalter B."/>
            <person name="Bourzgui I."/>
            <person name="Brown A."/>
            <person name="Cahill P."/>
            <person name="Channer S."/>
            <person name="Cheshatsang Y."/>
            <person name="Chuda L."/>
            <person name="Citroen M."/>
            <person name="Collymore A."/>
            <person name="Cooke P."/>
            <person name="Costello M."/>
            <person name="D'Aco K."/>
            <person name="Daza R."/>
            <person name="De Haan G."/>
            <person name="DeGray S."/>
            <person name="DeMaso C."/>
            <person name="Dhargay N."/>
            <person name="Dooley K."/>
            <person name="Dooley E."/>
            <person name="Doricent M."/>
            <person name="Dorje P."/>
            <person name="Dorjee K."/>
            <person name="Dupes A."/>
            <person name="Elong R."/>
            <person name="Falk J."/>
            <person name="Farina A."/>
            <person name="Faro S."/>
            <person name="Ferguson D."/>
            <person name="Fisher S."/>
            <person name="Foley C.D."/>
            <person name="Franke A."/>
            <person name="Friedrich D."/>
            <person name="Gadbois L."/>
            <person name="Gearin G."/>
            <person name="Gearin C.R."/>
            <person name="Giannoukos G."/>
            <person name="Goode T."/>
            <person name="Graham J."/>
            <person name="Grandbois E."/>
            <person name="Grewal S."/>
            <person name="Gyaltsen K."/>
            <person name="Hafez N."/>
            <person name="Hagos B."/>
            <person name="Hall J."/>
            <person name="Henson C."/>
            <person name="Hollinger A."/>
            <person name="Honan T."/>
            <person name="Huard M.D."/>
            <person name="Hughes L."/>
            <person name="Hurhula B."/>
            <person name="Husby M.E."/>
            <person name="Kamat A."/>
            <person name="Kanga B."/>
            <person name="Kashin S."/>
            <person name="Khazanovich D."/>
            <person name="Kisner P."/>
            <person name="Lance K."/>
            <person name="Lara M."/>
            <person name="Lee W."/>
            <person name="Lennon N."/>
            <person name="Letendre F."/>
            <person name="LeVine R."/>
            <person name="Lipovsky A."/>
            <person name="Liu X."/>
            <person name="Liu J."/>
            <person name="Liu S."/>
            <person name="Lokyitsang T."/>
            <person name="Lokyitsang Y."/>
            <person name="Lubonja R."/>
            <person name="Lui A."/>
            <person name="MacDonald P."/>
            <person name="Magnisalis V."/>
            <person name="Maru K."/>
            <person name="Matthews C."/>
            <person name="McCusker W."/>
            <person name="McDonough S."/>
            <person name="Mehta T."/>
            <person name="Meldrim J."/>
            <person name="Meneus L."/>
            <person name="Mihai O."/>
            <person name="Mihalev A."/>
            <person name="Mihova T."/>
            <person name="Mittelman R."/>
            <person name="Mlenga V."/>
            <person name="Montmayeur A."/>
            <person name="Mulrain L."/>
            <person name="Navidi A."/>
            <person name="Naylor J."/>
            <person name="Negash T."/>
            <person name="Nguyen T."/>
            <person name="Nguyen N."/>
            <person name="Nicol R."/>
            <person name="Norbu C."/>
            <person name="Norbu N."/>
            <person name="Novod N."/>
            <person name="O'Neill B."/>
            <person name="Osman S."/>
            <person name="Markiewicz E."/>
            <person name="Oyono O.L."/>
            <person name="Patti C."/>
            <person name="Phunkhang P."/>
            <person name="Pierre F."/>
            <person name="Priest M."/>
            <person name="Raghuraman S."/>
            <person name="Rege F."/>
            <person name="Reyes R."/>
            <person name="Rise C."/>
            <person name="Rogov P."/>
            <person name="Ross K."/>
            <person name="Ryan E."/>
            <person name="Settipalli S."/>
            <person name="Shea T."/>
            <person name="Sherpa N."/>
            <person name="Shi L."/>
            <person name="Shih D."/>
            <person name="Sparrow T."/>
            <person name="Spaulding J."/>
            <person name="Stalker J."/>
            <person name="Stange-Thomann N."/>
            <person name="Stavropoulos S."/>
            <person name="Stone C."/>
            <person name="Strader C."/>
            <person name="Tesfaye S."/>
            <person name="Thomson T."/>
            <person name="Thoulutsang Y."/>
            <person name="Thoulutsang D."/>
            <person name="Topham K."/>
            <person name="Topping I."/>
            <person name="Tsamla T."/>
            <person name="Vassiliev H."/>
            <person name="Vo A."/>
            <person name="Wangchuk T."/>
            <person name="Wangdi T."/>
            <person name="Weiand M."/>
            <person name="Wilkinson J."/>
            <person name="Wilson A."/>
            <person name="Yadav S."/>
            <person name="Young G."/>
            <person name="Yu Q."/>
            <person name="Zembek L."/>
            <person name="Zhong D."/>
            <person name="Zimmer A."/>
            <person name="Zwirko Z."/>
            <person name="Jaffe D.B."/>
            <person name="Alvarez P."/>
            <person name="Brockman W."/>
            <person name="Butler J."/>
            <person name="Chin C."/>
            <person name="Gnerre S."/>
            <person name="Grabherr M."/>
            <person name="Kleber M."/>
            <person name="Mauceli E."/>
            <person name="MacCallum I."/>
        </authorList>
    </citation>
    <scope>NUCLEOTIDE SEQUENCE [LARGE SCALE GENOMIC DNA]</scope>
    <source>
        <strain evidence="4">Tucson 15010-1051.87</strain>
    </source>
</reference>
<dbReference type="InterPro" id="IPR006629">
    <property type="entry name" value="LITAF"/>
</dbReference>
<sequence>MSSAPNMLDELEQQLDNVSAATATLELGEEQQLHSSKPRLRFYSVGPSTYRVLCPLCQHRSRSETVQMSGALGQLSCLLSALSCCFPIFALSCVYSCLQSRLKSKRVFCSSCGGHLGFHWRPI</sequence>
<evidence type="ECO:0000256" key="1">
    <source>
        <dbReference type="SAM" id="Phobius"/>
    </source>
</evidence>
<keyword evidence="1" id="KW-1133">Transmembrane helix</keyword>
<name>A0A0Q9W4E9_DROVI</name>
<keyword evidence="4" id="KW-1185">Reference proteome</keyword>
<evidence type="ECO:0000313" key="3">
    <source>
        <dbReference type="EMBL" id="KRF79977.1"/>
    </source>
</evidence>
<dbReference type="EMBL" id="CH940648">
    <property type="protein sequence ID" value="KRF79977.1"/>
    <property type="molecule type" value="Genomic_DNA"/>
</dbReference>
<keyword evidence="1" id="KW-0812">Transmembrane</keyword>
<evidence type="ECO:0000313" key="4">
    <source>
        <dbReference type="Proteomes" id="UP000008792"/>
    </source>
</evidence>
<feature type="transmembrane region" description="Helical" evidence="1">
    <location>
        <begin position="71"/>
        <end position="98"/>
    </location>
</feature>
<dbReference type="InParanoid" id="A0A0Q9W4E9"/>
<dbReference type="Pfam" id="PF10601">
    <property type="entry name" value="zf-LITAF-like"/>
    <property type="match status" value="1"/>
</dbReference>
<dbReference type="OrthoDB" id="7985781at2759"/>
<dbReference type="SMART" id="SM00714">
    <property type="entry name" value="LITAF"/>
    <property type="match status" value="1"/>
</dbReference>
<evidence type="ECO:0000259" key="2">
    <source>
        <dbReference type="PROSITE" id="PS51837"/>
    </source>
</evidence>
<feature type="domain" description="LITAF" evidence="2">
    <location>
        <begin position="31"/>
        <end position="121"/>
    </location>
</feature>
<organism evidence="3 4">
    <name type="scientific">Drosophila virilis</name>
    <name type="common">Fruit fly</name>
    <dbReference type="NCBI Taxonomy" id="7244"/>
    <lineage>
        <taxon>Eukaryota</taxon>
        <taxon>Metazoa</taxon>
        <taxon>Ecdysozoa</taxon>
        <taxon>Arthropoda</taxon>
        <taxon>Hexapoda</taxon>
        <taxon>Insecta</taxon>
        <taxon>Pterygota</taxon>
        <taxon>Neoptera</taxon>
        <taxon>Endopterygota</taxon>
        <taxon>Diptera</taxon>
        <taxon>Brachycera</taxon>
        <taxon>Muscomorpha</taxon>
        <taxon>Ephydroidea</taxon>
        <taxon>Drosophilidae</taxon>
        <taxon>Drosophila</taxon>
    </lineage>
</organism>
<dbReference type="Proteomes" id="UP000008792">
    <property type="component" value="Unassembled WGS sequence"/>
</dbReference>
<protein>
    <recommendedName>
        <fullName evidence="2">LITAF domain-containing protein</fullName>
    </recommendedName>
</protein>
<dbReference type="KEGG" id="dvi:6624946"/>
<keyword evidence="1" id="KW-0472">Membrane</keyword>
<accession>A0A0Q9W4E9</accession>
<dbReference type="AlphaFoldDB" id="A0A0Q9W4E9"/>
<gene>
    <name evidence="3" type="primary">Dvir\GJ20311</name>
    <name evidence="3" type="ORF">Dvir_GJ20311</name>
</gene>
<dbReference type="PROSITE" id="PS51837">
    <property type="entry name" value="LITAF"/>
    <property type="match status" value="1"/>
</dbReference>
<proteinExistence type="predicted"/>